<dbReference type="PROSITE" id="PS51737">
    <property type="entry name" value="RECOMBINASE_DNA_BIND"/>
    <property type="match status" value="1"/>
</dbReference>
<dbReference type="Gene3D" id="3.90.1750.20">
    <property type="entry name" value="Putative Large Serine Recombinase, Chain B, Domain 2"/>
    <property type="match status" value="1"/>
</dbReference>
<dbReference type="EMBL" id="CP050124">
    <property type="protein sequence ID" value="QIP40712.1"/>
    <property type="molecule type" value="Genomic_DNA"/>
</dbReference>
<dbReference type="PANTHER" id="PTHR30461:SF19">
    <property type="entry name" value="SITE-SPECIFIC RECOMBINASE RESOLVASE FAMILY"/>
    <property type="match status" value="1"/>
</dbReference>
<dbReference type="InterPro" id="IPR038109">
    <property type="entry name" value="DNA_bind_recomb_sf"/>
</dbReference>
<dbReference type="GO" id="GO:0003677">
    <property type="term" value="F:DNA binding"/>
    <property type="evidence" value="ECO:0007669"/>
    <property type="project" value="InterPro"/>
</dbReference>
<evidence type="ECO:0000259" key="1">
    <source>
        <dbReference type="PROSITE" id="PS51737"/>
    </source>
</evidence>
<gene>
    <name evidence="2" type="ORF">G9444_3468</name>
</gene>
<dbReference type="InterPro" id="IPR050639">
    <property type="entry name" value="SSR_resolvase"/>
</dbReference>
<dbReference type="Pfam" id="PF07508">
    <property type="entry name" value="Recombinase"/>
    <property type="match status" value="1"/>
</dbReference>
<dbReference type="InterPro" id="IPR011109">
    <property type="entry name" value="DNA_bind_recombinase_dom"/>
</dbReference>
<protein>
    <submittedName>
        <fullName evidence="2">Recombinase family protein</fullName>
    </submittedName>
</protein>
<sequence>MISWKDVVDEASAEVVRSIVRDLLSGVPLRAITANLNEVGIEAPLGGAWITSSVRKLAIRDLNVGIRRHGKNTYPGAWESIVDVGDHAKVKALLADPKRRTQKAAARTHLLTFGIGKCGVCDGVLVVSRKGPKGKKTSLYVCQDPGCVGRREEWVDELVVATVCARLSRPDAFAIFENDDVEAEAARERVAGLRARLDDAADAYASGLIDTEQLARITAQIRPVMEVAERQARPAVAVPAVVQDLILATDIRVAWGSLEISQQRAVLDALRIEVVINRARGGPGFKPESISIKWPE</sequence>
<dbReference type="PANTHER" id="PTHR30461">
    <property type="entry name" value="DNA-INVERTASE FROM LAMBDOID PROPHAGE"/>
    <property type="match status" value="1"/>
</dbReference>
<organism evidence="2 3">
    <name type="scientific">Rhodococcus erythropolis</name>
    <name type="common">Arthrobacter picolinophilus</name>
    <dbReference type="NCBI Taxonomy" id="1833"/>
    <lineage>
        <taxon>Bacteria</taxon>
        <taxon>Bacillati</taxon>
        <taxon>Actinomycetota</taxon>
        <taxon>Actinomycetes</taxon>
        <taxon>Mycobacteriales</taxon>
        <taxon>Nocardiaceae</taxon>
        <taxon>Rhodococcus</taxon>
        <taxon>Rhodococcus erythropolis group</taxon>
    </lineage>
</organism>
<dbReference type="Proteomes" id="UP000502345">
    <property type="component" value="Chromosome"/>
</dbReference>
<reference evidence="2 3" key="1">
    <citation type="submission" date="2020-03" db="EMBL/GenBank/DDBJ databases">
        <title>Screen low temperature-resistant strains for efficient degradation of petroleum hydrocarbons under the low temperature.</title>
        <authorList>
            <person name="Wang Y."/>
            <person name="Chen J."/>
        </authorList>
    </citation>
    <scope>NUCLEOTIDE SEQUENCE [LARGE SCALE GENOMIC DNA]</scope>
    <source>
        <strain evidence="2 3">KB1</strain>
    </source>
</reference>
<proteinExistence type="predicted"/>
<evidence type="ECO:0000313" key="2">
    <source>
        <dbReference type="EMBL" id="QIP40712.1"/>
    </source>
</evidence>
<accession>A0A6G9CV29</accession>
<dbReference type="AlphaFoldDB" id="A0A6G9CV29"/>
<name>A0A6G9CV29_RHOER</name>
<evidence type="ECO:0000313" key="3">
    <source>
        <dbReference type="Proteomes" id="UP000502345"/>
    </source>
</evidence>
<feature type="domain" description="Recombinase" evidence="1">
    <location>
        <begin position="1"/>
        <end position="100"/>
    </location>
</feature>
<dbReference type="GO" id="GO:0000150">
    <property type="term" value="F:DNA strand exchange activity"/>
    <property type="evidence" value="ECO:0007669"/>
    <property type="project" value="InterPro"/>
</dbReference>